<dbReference type="SUPFAM" id="SSF53335">
    <property type="entry name" value="S-adenosyl-L-methionine-dependent methyltransferases"/>
    <property type="match status" value="1"/>
</dbReference>
<dbReference type="Proteomes" id="UP000191110">
    <property type="component" value="Unassembled WGS sequence"/>
</dbReference>
<keyword evidence="4" id="KW-0949">S-adenosyl-L-methionine</keyword>
<evidence type="ECO:0000256" key="2">
    <source>
        <dbReference type="ARBA" id="ARBA00022603"/>
    </source>
</evidence>
<dbReference type="PROSITE" id="PS51608">
    <property type="entry name" value="SAM_MT_UBIE"/>
    <property type="match status" value="1"/>
</dbReference>
<sequence length="280" mass="31480">MDTELTPQQHKQAIAKLFSRVADGYDSPALRFFPFCADKLVSKVAPRPGQKVLDVATGTGVVAISMAQALLPGGRVVAIDLSEKMLDRTAFHARKMGLENIDIFDMDGAKLDFKRDYFDTIACSYGLFFMPDIDAALQEWKRVCKPGGKIIFTSFDVKAFVPLRDLFLDDLERLGAKLPEGRTFMADQLNNAERCSDALDRNGFEKIQIDNEQLGYHLSSADDWWEIIWNSGYRALIDLLPSDQLGNFKVKHLREVDKLVTEKGIWLPVDTLFSQAIKPA</sequence>
<dbReference type="GO" id="GO:0032259">
    <property type="term" value="P:methylation"/>
    <property type="evidence" value="ECO:0007669"/>
    <property type="project" value="UniProtKB-KW"/>
</dbReference>
<dbReference type="GO" id="GO:0009234">
    <property type="term" value="P:menaquinone biosynthetic process"/>
    <property type="evidence" value="ECO:0007669"/>
    <property type="project" value="UniProtKB-KW"/>
</dbReference>
<reference evidence="5 6" key="1">
    <citation type="submission" date="2016-11" db="EMBL/GenBank/DDBJ databases">
        <title>Mixed transmission modes and dynamic genome evolution in an obligate animal-bacterial symbiosis.</title>
        <authorList>
            <person name="Russell S.L."/>
            <person name="Corbett-Detig R.B."/>
            <person name="Cavanaugh C.M."/>
        </authorList>
    </citation>
    <scope>NUCLEOTIDE SEQUENCE [LARGE SCALE GENOMIC DNA]</scope>
    <source>
        <strain evidence="5">Sveles-Q1</strain>
    </source>
</reference>
<gene>
    <name evidence="5" type="ORF">BOW53_03290</name>
</gene>
<evidence type="ECO:0000256" key="1">
    <source>
        <dbReference type="ARBA" id="ARBA00022428"/>
    </source>
</evidence>
<proteinExistence type="predicted"/>
<dbReference type="PANTHER" id="PTHR43591">
    <property type="entry name" value="METHYLTRANSFERASE"/>
    <property type="match status" value="1"/>
</dbReference>
<keyword evidence="1" id="KW-0474">Menaquinone biosynthesis</keyword>
<evidence type="ECO:0008006" key="7">
    <source>
        <dbReference type="Google" id="ProtNLM"/>
    </source>
</evidence>
<dbReference type="AlphaFoldDB" id="A0A1T2L8W4"/>
<dbReference type="InterPro" id="IPR029063">
    <property type="entry name" value="SAM-dependent_MTases_sf"/>
</dbReference>
<name>A0A1T2L8W4_9GAMM</name>
<dbReference type="GO" id="GO:0008168">
    <property type="term" value="F:methyltransferase activity"/>
    <property type="evidence" value="ECO:0007669"/>
    <property type="project" value="UniProtKB-KW"/>
</dbReference>
<evidence type="ECO:0000313" key="6">
    <source>
        <dbReference type="Proteomes" id="UP000191110"/>
    </source>
</evidence>
<comment type="caution">
    <text evidence="5">The sequence shown here is derived from an EMBL/GenBank/DDBJ whole genome shotgun (WGS) entry which is preliminary data.</text>
</comment>
<dbReference type="EMBL" id="MPRL01000008">
    <property type="protein sequence ID" value="OOZ41547.1"/>
    <property type="molecule type" value="Genomic_DNA"/>
</dbReference>
<accession>A0A1T2L8W4</accession>
<dbReference type="Gene3D" id="3.40.50.150">
    <property type="entry name" value="Vaccinia Virus protein VP39"/>
    <property type="match status" value="1"/>
</dbReference>
<evidence type="ECO:0000256" key="3">
    <source>
        <dbReference type="ARBA" id="ARBA00022679"/>
    </source>
</evidence>
<dbReference type="PANTHER" id="PTHR43591:SF24">
    <property type="entry name" value="2-METHOXY-6-POLYPRENYL-1,4-BENZOQUINOL METHYLASE, MITOCHONDRIAL"/>
    <property type="match status" value="1"/>
</dbReference>
<keyword evidence="3" id="KW-0808">Transferase</keyword>
<dbReference type="RefSeq" id="WP_078482660.1">
    <property type="nucleotide sequence ID" value="NZ_MPRL01000008.1"/>
</dbReference>
<evidence type="ECO:0000256" key="4">
    <source>
        <dbReference type="ARBA" id="ARBA00022691"/>
    </source>
</evidence>
<protein>
    <recommendedName>
        <fullName evidence="7">Methyltransferase domain-containing protein</fullName>
    </recommendedName>
</protein>
<dbReference type="InterPro" id="IPR004033">
    <property type="entry name" value="UbiE/COQ5_MeTrFase"/>
</dbReference>
<evidence type="ECO:0000313" key="5">
    <source>
        <dbReference type="EMBL" id="OOZ41547.1"/>
    </source>
</evidence>
<dbReference type="Pfam" id="PF01209">
    <property type="entry name" value="Ubie_methyltran"/>
    <property type="match status" value="1"/>
</dbReference>
<keyword evidence="6" id="KW-1185">Reference proteome</keyword>
<organism evidence="5 6">
    <name type="scientific">Solemya pervernicosa gill symbiont</name>
    <dbReference type="NCBI Taxonomy" id="642797"/>
    <lineage>
        <taxon>Bacteria</taxon>
        <taxon>Pseudomonadati</taxon>
        <taxon>Pseudomonadota</taxon>
        <taxon>Gammaproteobacteria</taxon>
        <taxon>sulfur-oxidizing symbionts</taxon>
    </lineage>
</organism>
<dbReference type="OrthoDB" id="9777638at2"/>
<dbReference type="CDD" id="cd02440">
    <property type="entry name" value="AdoMet_MTases"/>
    <property type="match status" value="1"/>
</dbReference>
<keyword evidence="2" id="KW-0489">Methyltransferase</keyword>